<feature type="binding site" evidence="11">
    <location>
        <position position="274"/>
    </location>
    <ligand>
        <name>ATP</name>
        <dbReference type="ChEBI" id="CHEBI:30616"/>
        <note>ligand shared between two neighboring subunits</note>
    </ligand>
</feature>
<keyword evidence="4 11" id="KW-0554">One-carbon metabolism</keyword>
<comment type="cofactor">
    <cofactor evidence="11">
        <name>Mg(2+)</name>
        <dbReference type="ChEBI" id="CHEBI:18420"/>
    </cofactor>
    <text evidence="11">Binds 2 divalent ions per subunit.</text>
</comment>
<keyword evidence="5 11" id="KW-0808">Transferase</keyword>
<dbReference type="SUPFAM" id="SSF55973">
    <property type="entry name" value="S-adenosylmethionine synthetase"/>
    <property type="match status" value="3"/>
</dbReference>
<keyword evidence="10 11" id="KW-0630">Potassium</keyword>
<feature type="region of interest" description="Flexible loop" evidence="11">
    <location>
        <begin position="98"/>
        <end position="108"/>
    </location>
</feature>
<evidence type="ECO:0000259" key="15">
    <source>
        <dbReference type="Pfam" id="PF02772"/>
    </source>
</evidence>
<comment type="cofactor">
    <cofactor evidence="11">
        <name>K(+)</name>
        <dbReference type="ChEBI" id="CHEBI:29103"/>
    </cofactor>
    <text evidence="11">Binds 1 potassium ion per subunit.</text>
</comment>
<evidence type="ECO:0000256" key="8">
    <source>
        <dbReference type="ARBA" id="ARBA00022840"/>
    </source>
</evidence>
<name>A0A1I3L7B4_9FLAO</name>
<proteinExistence type="inferred from homology"/>
<dbReference type="PIRSF" id="PIRSF000497">
    <property type="entry name" value="MAT"/>
    <property type="match status" value="1"/>
</dbReference>
<dbReference type="Gene3D" id="3.30.300.10">
    <property type="match status" value="3"/>
</dbReference>
<evidence type="ECO:0000256" key="5">
    <source>
        <dbReference type="ARBA" id="ARBA00022679"/>
    </source>
</evidence>
<feature type="binding site" description="in other chain" evidence="11">
    <location>
        <begin position="257"/>
        <end position="258"/>
    </location>
    <ligand>
        <name>ATP</name>
        <dbReference type="ChEBI" id="CHEBI:30616"/>
        <note>ligand shared between two neighboring subunits</note>
    </ligand>
</feature>
<dbReference type="Proteomes" id="UP000199559">
    <property type="component" value="Unassembled WGS sequence"/>
</dbReference>
<feature type="binding site" description="in other chain" evidence="11">
    <location>
        <position position="55"/>
    </location>
    <ligand>
        <name>L-methionine</name>
        <dbReference type="ChEBI" id="CHEBI:57844"/>
        <note>ligand shared between two neighboring subunits</note>
    </ligand>
</feature>
<dbReference type="GO" id="GO:0006556">
    <property type="term" value="P:S-adenosylmethionine biosynthetic process"/>
    <property type="evidence" value="ECO:0007669"/>
    <property type="project" value="UniProtKB-UniRule"/>
</dbReference>
<dbReference type="GO" id="GO:0005524">
    <property type="term" value="F:ATP binding"/>
    <property type="evidence" value="ECO:0007669"/>
    <property type="project" value="UniProtKB-UniRule"/>
</dbReference>
<comment type="subunit">
    <text evidence="11">Homotetramer; dimer of dimers.</text>
</comment>
<dbReference type="NCBIfam" id="TIGR01034">
    <property type="entry name" value="metK"/>
    <property type="match status" value="1"/>
</dbReference>
<feature type="binding site" description="in other chain" evidence="11">
    <location>
        <begin position="242"/>
        <end position="243"/>
    </location>
    <ligand>
        <name>ATP</name>
        <dbReference type="ChEBI" id="CHEBI:30616"/>
        <note>ligand shared between two neighboring subunits</note>
    </ligand>
</feature>
<gene>
    <name evidence="11" type="primary">metK</name>
    <name evidence="17" type="ORF">SAMN05443431_102272</name>
</gene>
<evidence type="ECO:0000256" key="4">
    <source>
        <dbReference type="ARBA" id="ARBA00022563"/>
    </source>
</evidence>
<dbReference type="AlphaFoldDB" id="A0A1I3L7B4"/>
<keyword evidence="6 11" id="KW-0479">Metal-binding</keyword>
<dbReference type="PROSITE" id="PS00377">
    <property type="entry name" value="ADOMET_SYNTHASE_2"/>
    <property type="match status" value="1"/>
</dbReference>
<evidence type="ECO:0000256" key="3">
    <source>
        <dbReference type="ARBA" id="ARBA00022490"/>
    </source>
</evidence>
<dbReference type="InterPro" id="IPR022628">
    <property type="entry name" value="S-AdoMet_synt_N"/>
</dbReference>
<feature type="binding site" evidence="11">
    <location>
        <position position="251"/>
    </location>
    <ligand>
        <name>L-methionine</name>
        <dbReference type="ChEBI" id="CHEBI:57844"/>
        <note>ligand shared between two neighboring subunits</note>
    </ligand>
</feature>
<dbReference type="Pfam" id="PF02773">
    <property type="entry name" value="S-AdoMet_synt_C"/>
    <property type="match status" value="1"/>
</dbReference>
<feature type="binding site" evidence="11">
    <location>
        <position position="16"/>
    </location>
    <ligand>
        <name>Mg(2+)</name>
        <dbReference type="ChEBI" id="CHEBI:18420"/>
    </ligand>
</feature>
<keyword evidence="8 11" id="KW-0067">ATP-binding</keyword>
<dbReference type="Pfam" id="PF02772">
    <property type="entry name" value="S-AdoMet_synt_M"/>
    <property type="match status" value="1"/>
</dbReference>
<evidence type="ECO:0000256" key="13">
    <source>
        <dbReference type="RuleBase" id="RU004462"/>
    </source>
</evidence>
<accession>A0A1I3L7B4</accession>
<evidence type="ECO:0000256" key="1">
    <source>
        <dbReference type="ARBA" id="ARBA00005224"/>
    </source>
</evidence>
<feature type="domain" description="S-adenosylmethionine synthetase C-terminal" evidence="16">
    <location>
        <begin position="245"/>
        <end position="379"/>
    </location>
</feature>
<evidence type="ECO:0000259" key="16">
    <source>
        <dbReference type="Pfam" id="PF02773"/>
    </source>
</evidence>
<keyword evidence="18" id="KW-1185">Reference proteome</keyword>
<dbReference type="EC" id="2.5.1.6" evidence="11"/>
<dbReference type="InterPro" id="IPR022630">
    <property type="entry name" value="S-AdoMet_synt_C"/>
</dbReference>
<comment type="similarity">
    <text evidence="2 11 13">Belongs to the AdoMet synthase family.</text>
</comment>
<feature type="binding site" evidence="11">
    <location>
        <position position="42"/>
    </location>
    <ligand>
        <name>K(+)</name>
        <dbReference type="ChEBI" id="CHEBI:29103"/>
    </ligand>
</feature>
<dbReference type="HAMAP" id="MF_00086">
    <property type="entry name" value="S_AdoMet_synth1"/>
    <property type="match status" value="1"/>
</dbReference>
<dbReference type="GO" id="GO:0005737">
    <property type="term" value="C:cytoplasm"/>
    <property type="evidence" value="ECO:0007669"/>
    <property type="project" value="UniProtKB-SubCell"/>
</dbReference>
<feature type="binding site" description="in other chain" evidence="11">
    <location>
        <begin position="164"/>
        <end position="166"/>
    </location>
    <ligand>
        <name>ATP</name>
        <dbReference type="ChEBI" id="CHEBI:30616"/>
        <note>ligand shared between two neighboring subunits</note>
    </ligand>
</feature>
<evidence type="ECO:0000256" key="11">
    <source>
        <dbReference type="HAMAP-Rule" id="MF_00086"/>
    </source>
</evidence>
<evidence type="ECO:0000256" key="10">
    <source>
        <dbReference type="ARBA" id="ARBA00022958"/>
    </source>
</evidence>
<feature type="domain" description="S-adenosylmethionine synthetase N-terminal" evidence="14">
    <location>
        <begin position="3"/>
        <end position="100"/>
    </location>
</feature>
<evidence type="ECO:0000256" key="7">
    <source>
        <dbReference type="ARBA" id="ARBA00022741"/>
    </source>
</evidence>
<organism evidence="17 18">
    <name type="scientific">Olleya namhaensis</name>
    <dbReference type="NCBI Taxonomy" id="1144750"/>
    <lineage>
        <taxon>Bacteria</taxon>
        <taxon>Pseudomonadati</taxon>
        <taxon>Bacteroidota</taxon>
        <taxon>Flavobacteriia</taxon>
        <taxon>Flavobacteriales</taxon>
        <taxon>Flavobacteriaceae</taxon>
    </lineage>
</organism>
<dbReference type="RefSeq" id="WP_090837847.1">
    <property type="nucleotide sequence ID" value="NZ_FORM01000002.1"/>
</dbReference>
<dbReference type="FunFam" id="3.30.300.10:FF:000020">
    <property type="entry name" value="S-adenosylmethionine synthase"/>
    <property type="match status" value="1"/>
</dbReference>
<dbReference type="PANTHER" id="PTHR11964">
    <property type="entry name" value="S-ADENOSYLMETHIONINE SYNTHETASE"/>
    <property type="match status" value="1"/>
</dbReference>
<evidence type="ECO:0000256" key="6">
    <source>
        <dbReference type="ARBA" id="ARBA00022723"/>
    </source>
</evidence>
<dbReference type="GO" id="GO:0006730">
    <property type="term" value="P:one-carbon metabolic process"/>
    <property type="evidence" value="ECO:0007669"/>
    <property type="project" value="UniProtKB-KW"/>
</dbReference>
<evidence type="ECO:0000256" key="12">
    <source>
        <dbReference type="RuleBase" id="RU000542"/>
    </source>
</evidence>
<feature type="binding site" description="in other chain" evidence="11">
    <location>
        <position position="282"/>
    </location>
    <ligand>
        <name>L-methionine</name>
        <dbReference type="ChEBI" id="CHEBI:57844"/>
        <note>ligand shared between two neighboring subunits</note>
    </ligand>
</feature>
<dbReference type="InterPro" id="IPR002133">
    <property type="entry name" value="S-AdoMet_synthetase"/>
</dbReference>
<keyword evidence="9 11" id="KW-0460">Magnesium</keyword>
<dbReference type="UniPathway" id="UPA00315">
    <property type="reaction ID" value="UER00080"/>
</dbReference>
<evidence type="ECO:0000256" key="2">
    <source>
        <dbReference type="ARBA" id="ARBA00009685"/>
    </source>
</evidence>
<protein>
    <recommendedName>
        <fullName evidence="11">S-adenosylmethionine synthase</fullName>
        <shortName evidence="11">AdoMet synthase</shortName>
        <ecNumber evidence="11">2.5.1.6</ecNumber>
    </recommendedName>
    <alternativeName>
        <fullName evidence="11">MAT</fullName>
    </alternativeName>
    <alternativeName>
        <fullName evidence="11">Methionine adenosyltransferase</fullName>
    </alternativeName>
</protein>
<feature type="domain" description="S-adenosylmethionine synthetase central" evidence="15">
    <location>
        <begin position="113"/>
        <end position="243"/>
    </location>
</feature>
<dbReference type="PROSITE" id="PS00376">
    <property type="entry name" value="ADOMET_SYNTHASE_1"/>
    <property type="match status" value="1"/>
</dbReference>
<dbReference type="InterPro" id="IPR022629">
    <property type="entry name" value="S-AdoMet_synt_central"/>
</dbReference>
<evidence type="ECO:0000313" key="18">
    <source>
        <dbReference type="Proteomes" id="UP000199559"/>
    </source>
</evidence>
<dbReference type="CDD" id="cd18079">
    <property type="entry name" value="S-AdoMet_synt"/>
    <property type="match status" value="1"/>
</dbReference>
<comment type="subcellular location">
    <subcellularLocation>
        <location evidence="11 12">Cytoplasm</location>
    </subcellularLocation>
</comment>
<feature type="binding site" description="in other chain" evidence="11">
    <location>
        <position position="98"/>
    </location>
    <ligand>
        <name>L-methionine</name>
        <dbReference type="ChEBI" id="CHEBI:57844"/>
        <note>ligand shared between two neighboring subunits</note>
    </ligand>
</feature>
<comment type="pathway">
    <text evidence="1 11">Amino-acid biosynthesis; S-adenosyl-L-methionine biosynthesis; S-adenosyl-L-methionine from L-methionine: step 1/1.</text>
</comment>
<feature type="binding site" description="in other chain" evidence="11">
    <location>
        <position position="14"/>
    </location>
    <ligand>
        <name>ATP</name>
        <dbReference type="ChEBI" id="CHEBI:30616"/>
        <note>ligand shared between two neighboring subunits</note>
    </ligand>
</feature>
<dbReference type="GO" id="GO:0000287">
    <property type="term" value="F:magnesium ion binding"/>
    <property type="evidence" value="ECO:0007669"/>
    <property type="project" value="UniProtKB-UniRule"/>
</dbReference>
<dbReference type="EMBL" id="FORM01000002">
    <property type="protein sequence ID" value="SFI80692.1"/>
    <property type="molecule type" value="Genomic_DNA"/>
</dbReference>
<comment type="catalytic activity">
    <reaction evidence="11">
        <text>L-methionine + ATP + H2O = S-adenosyl-L-methionine + phosphate + diphosphate</text>
        <dbReference type="Rhea" id="RHEA:21080"/>
        <dbReference type="ChEBI" id="CHEBI:15377"/>
        <dbReference type="ChEBI" id="CHEBI:30616"/>
        <dbReference type="ChEBI" id="CHEBI:33019"/>
        <dbReference type="ChEBI" id="CHEBI:43474"/>
        <dbReference type="ChEBI" id="CHEBI:57844"/>
        <dbReference type="ChEBI" id="CHEBI:59789"/>
        <dbReference type="EC" id="2.5.1.6"/>
    </reaction>
</comment>
<evidence type="ECO:0000313" key="17">
    <source>
        <dbReference type="EMBL" id="SFI80692.1"/>
    </source>
</evidence>
<comment type="function">
    <text evidence="11">Catalyzes the formation of S-adenosylmethionine (AdoMet) from methionine and ATP. The overall synthetic reaction is composed of two sequential steps, AdoMet formation and the subsequent tripolyphosphate hydrolysis which occurs prior to release of AdoMet from the enzyme.</text>
</comment>
<evidence type="ECO:0000259" key="14">
    <source>
        <dbReference type="Pfam" id="PF00438"/>
    </source>
</evidence>
<dbReference type="InterPro" id="IPR022636">
    <property type="entry name" value="S-AdoMet_synthetase_sfam"/>
</dbReference>
<feature type="binding site" evidence="11">
    <location>
        <position position="278"/>
    </location>
    <ligand>
        <name>ATP</name>
        <dbReference type="ChEBI" id="CHEBI:30616"/>
        <note>ligand shared between two neighboring subunits</note>
    </ligand>
</feature>
<dbReference type="STRING" id="1144750.SAMN05443431_102272"/>
<keyword evidence="3 11" id="KW-0963">Cytoplasm</keyword>
<dbReference type="GO" id="GO:0004478">
    <property type="term" value="F:methionine adenosyltransferase activity"/>
    <property type="evidence" value="ECO:0007669"/>
    <property type="project" value="UniProtKB-UniRule"/>
</dbReference>
<evidence type="ECO:0000256" key="9">
    <source>
        <dbReference type="ARBA" id="ARBA00022842"/>
    </source>
</evidence>
<keyword evidence="7 11" id="KW-0547">Nucleotide-binding</keyword>
<sequence>MAYLFTSESVSEGHPDKVADQISDALIDNFLAFDQDSKVACETLVTTGQVVLAGEVKSNTYLDVQKIARDTINKIGYTKSEYMFDGNSCGVFSAIHEQSADINRGVDRASKEEQGAGDQGMMFGYATRETENFMPLALDLSHKILIELAELRRENKDITYLRPDSKSQVTIEYSDDNTPQRIEAIVVSTQHDDFDAVDDVMLSKIRKDIVEILIPRVVAKLPETIQALFNDDIKYHINPTGKFVIGGPHGDTGLTGRKIIVDTYGGKGAHGGGAFSGKDPSKVDRSAAYATRHIAKNLVAAGVADEVLVQVSYAIGVVEPMGIFVDTYGTCPFNMTDGEIAQKISKIFDMRPSAIEDRLKLRNPMYSETAAYGHMGRKNETVSKTFSRPNGGDITLDVELFTWEKLDYVDKVKAEFGL</sequence>
<feature type="binding site" evidence="11">
    <location>
        <position position="251"/>
    </location>
    <ligand>
        <name>ATP</name>
        <dbReference type="ChEBI" id="CHEBI:30616"/>
        <note>ligand shared between two neighboring subunits</note>
    </ligand>
</feature>
<reference evidence="18" key="1">
    <citation type="submission" date="2016-10" db="EMBL/GenBank/DDBJ databases">
        <authorList>
            <person name="Varghese N."/>
            <person name="Submissions S."/>
        </authorList>
    </citation>
    <scope>NUCLEOTIDE SEQUENCE [LARGE SCALE GENOMIC DNA]</scope>
    <source>
        <strain evidence="18">DSM 28881</strain>
    </source>
</reference>
<dbReference type="InterPro" id="IPR022631">
    <property type="entry name" value="ADOMET_SYNTHASE_CS"/>
</dbReference>
<dbReference type="Pfam" id="PF00438">
    <property type="entry name" value="S-AdoMet_synt_N"/>
    <property type="match status" value="1"/>
</dbReference>